<dbReference type="Pfam" id="PF13410">
    <property type="entry name" value="GST_C_2"/>
    <property type="match status" value="1"/>
</dbReference>
<protein>
    <submittedName>
        <fullName evidence="3">Putative GST-like protein YibF</fullName>
    </submittedName>
</protein>
<dbReference type="Gene3D" id="1.20.1050.10">
    <property type="match status" value="1"/>
</dbReference>
<dbReference type="SFLD" id="SFLDS00019">
    <property type="entry name" value="Glutathione_Transferase_(cytos"/>
    <property type="match status" value="1"/>
</dbReference>
<dbReference type="CDD" id="cd03049">
    <property type="entry name" value="GST_N_3"/>
    <property type="match status" value="1"/>
</dbReference>
<dbReference type="InterPro" id="IPR036282">
    <property type="entry name" value="Glutathione-S-Trfase_C_sf"/>
</dbReference>
<name>A0A3P3ZMB6_9ZZZZ</name>
<dbReference type="InterPro" id="IPR040079">
    <property type="entry name" value="Glutathione_S-Trfase"/>
</dbReference>
<dbReference type="Gene3D" id="3.40.30.10">
    <property type="entry name" value="Glutaredoxin"/>
    <property type="match status" value="1"/>
</dbReference>
<sequence>MKLLGSVTSPFVRKVRIVLIEKHIDFELVGDAMTGDAPLIEKHNPLGKIPALVLDDGLTLFDSQVITEYLDAISPVGHLIPDNPRERAVVKRWEAMADGILDAGVAIVLEKRRPETEQSPAWMERQRGKMERGLAQMSKELGTRSWCTAEALNLSDLAAGSLLFWLDFRFPEWLWRQQYPNLNALANKLGQRKSFKETLPNP</sequence>
<dbReference type="InterPro" id="IPR004045">
    <property type="entry name" value="Glutathione_S-Trfase_N"/>
</dbReference>
<dbReference type="PANTHER" id="PTHR43968">
    <property type="match status" value="1"/>
</dbReference>
<evidence type="ECO:0000259" key="1">
    <source>
        <dbReference type="PROSITE" id="PS50404"/>
    </source>
</evidence>
<dbReference type="AlphaFoldDB" id="A0A3P3ZMB6"/>
<dbReference type="PROSITE" id="PS50405">
    <property type="entry name" value="GST_CTER"/>
    <property type="match status" value="1"/>
</dbReference>
<dbReference type="InterPro" id="IPR010987">
    <property type="entry name" value="Glutathione-S-Trfase_C-like"/>
</dbReference>
<dbReference type="EMBL" id="UOYP01000101">
    <property type="protein sequence ID" value="VAY87273.1"/>
    <property type="molecule type" value="Genomic_DNA"/>
</dbReference>
<proteinExistence type="predicted"/>
<dbReference type="InterPro" id="IPR036249">
    <property type="entry name" value="Thioredoxin-like_sf"/>
</dbReference>
<feature type="domain" description="GST N-terminal" evidence="1">
    <location>
        <begin position="1"/>
        <end position="78"/>
    </location>
</feature>
<dbReference type="InterPro" id="IPR050983">
    <property type="entry name" value="GST_Omega/HSP26"/>
</dbReference>
<feature type="domain" description="GST C-terminal" evidence="2">
    <location>
        <begin position="83"/>
        <end position="202"/>
    </location>
</feature>
<gene>
    <name evidence="3" type="primary">yibF</name>
    <name evidence="3" type="ORF">CARN8_190004</name>
</gene>
<dbReference type="Pfam" id="PF13409">
    <property type="entry name" value="GST_N_2"/>
    <property type="match status" value="1"/>
</dbReference>
<reference evidence="3" key="1">
    <citation type="submission" date="2018-10" db="EMBL/GenBank/DDBJ databases">
        <authorList>
            <person name="Plewniak F."/>
        </authorList>
    </citation>
    <scope>NUCLEOTIDE SEQUENCE</scope>
</reference>
<accession>A0A3P3ZMB6</accession>
<evidence type="ECO:0000259" key="2">
    <source>
        <dbReference type="PROSITE" id="PS50405"/>
    </source>
</evidence>
<dbReference type="PROSITE" id="PS50404">
    <property type="entry name" value="GST_NTER"/>
    <property type="match status" value="1"/>
</dbReference>
<dbReference type="PANTHER" id="PTHR43968:SF6">
    <property type="entry name" value="GLUTATHIONE S-TRANSFERASE OMEGA"/>
    <property type="match status" value="1"/>
</dbReference>
<organism evidence="3">
    <name type="scientific">mine drainage metagenome</name>
    <dbReference type="NCBI Taxonomy" id="410659"/>
    <lineage>
        <taxon>unclassified sequences</taxon>
        <taxon>metagenomes</taxon>
        <taxon>ecological metagenomes</taxon>
    </lineage>
</organism>
<dbReference type="CDD" id="cd03205">
    <property type="entry name" value="GST_C_6"/>
    <property type="match status" value="1"/>
</dbReference>
<dbReference type="SFLD" id="SFLDG00358">
    <property type="entry name" value="Main_(cytGST)"/>
    <property type="match status" value="1"/>
</dbReference>
<dbReference type="GO" id="GO:0005737">
    <property type="term" value="C:cytoplasm"/>
    <property type="evidence" value="ECO:0007669"/>
    <property type="project" value="TreeGrafter"/>
</dbReference>
<dbReference type="SUPFAM" id="SSF47616">
    <property type="entry name" value="GST C-terminal domain-like"/>
    <property type="match status" value="1"/>
</dbReference>
<evidence type="ECO:0000313" key="3">
    <source>
        <dbReference type="EMBL" id="VAY87273.1"/>
    </source>
</evidence>
<dbReference type="SUPFAM" id="SSF52833">
    <property type="entry name" value="Thioredoxin-like"/>
    <property type="match status" value="1"/>
</dbReference>